<sequence>MTELRIIPHLRRPATGSAGRKGAGVKPKHSVWDARSAKLDAAGGREASPWSARYATKLRISDTLVVAVVVAVAYLSRFGVVGIHEPADLKETGYMWVCMAIVVLWLTDLAYCRSREKSVFGAGVTEYRRVTQATLRSFGLMAMALLVFQIEVSRGFFAVALPLGIVLLVAERWLWRGWLARQRDTGKSLSNVVVIGNPQDVEYVIGQLGGNLSTGYRVAGAALTTLAPGMSLLPPWYHVPVLSTAADIAEVVAKTGAEAVIVAGALPGGPKAIQELGWRLEDMNTELVLASSLTNVAGPRVHFRPLEGLPLMRVELPQYSGGKHVFKRVMDMLLATAALLVLTPLFLVLALVVKLDSPGPVLFLQERIGRNGETFKMVKFRSMVVGAEAKLAALQDGNEGAGVLFKMANDPRVTRSGRWMRRFSMDELPQFWNVVKGHMSLVGPRPPLATEVAEYQQPVQRRLLIKPGITGLWQISGRSDLAWDEAVRLDLYYVENWSLTGDLVILWRTFKAVVAPTGAY</sequence>
<comment type="similarity">
    <text evidence="2">Belongs to the bacterial sugar transferase family.</text>
</comment>
<evidence type="ECO:0000256" key="4">
    <source>
        <dbReference type="ARBA" id="ARBA00022692"/>
    </source>
</evidence>
<evidence type="ECO:0000256" key="2">
    <source>
        <dbReference type="ARBA" id="ARBA00006464"/>
    </source>
</evidence>
<gene>
    <name evidence="9" type="ORF">JOF48_000361</name>
</gene>
<keyword evidence="6 7" id="KW-0472">Membrane</keyword>
<dbReference type="Proteomes" id="UP000711614">
    <property type="component" value="Unassembled WGS sequence"/>
</dbReference>
<evidence type="ECO:0000256" key="5">
    <source>
        <dbReference type="ARBA" id="ARBA00022989"/>
    </source>
</evidence>
<feature type="transmembrane region" description="Helical" evidence="7">
    <location>
        <begin position="156"/>
        <end position="175"/>
    </location>
</feature>
<evidence type="ECO:0000256" key="3">
    <source>
        <dbReference type="ARBA" id="ARBA00022679"/>
    </source>
</evidence>
<feature type="transmembrane region" description="Helical" evidence="7">
    <location>
        <begin position="93"/>
        <end position="112"/>
    </location>
</feature>
<dbReference type="PANTHER" id="PTHR30576:SF10">
    <property type="entry name" value="SLL5057 PROTEIN"/>
    <property type="match status" value="1"/>
</dbReference>
<dbReference type="NCBIfam" id="TIGR03025">
    <property type="entry name" value="EPS_sugtrans"/>
    <property type="match status" value="1"/>
</dbReference>
<dbReference type="Pfam" id="PF02397">
    <property type="entry name" value="Bac_transf"/>
    <property type="match status" value="1"/>
</dbReference>
<evidence type="ECO:0000313" key="10">
    <source>
        <dbReference type="Proteomes" id="UP000711614"/>
    </source>
</evidence>
<keyword evidence="10" id="KW-1185">Reference proteome</keyword>
<name>A0ABS4YRZ3_9MICC</name>
<evidence type="ECO:0000256" key="1">
    <source>
        <dbReference type="ARBA" id="ARBA00004141"/>
    </source>
</evidence>
<organism evidence="9 10">
    <name type="scientific">Arthrobacter stackebrandtii</name>
    <dbReference type="NCBI Taxonomy" id="272161"/>
    <lineage>
        <taxon>Bacteria</taxon>
        <taxon>Bacillati</taxon>
        <taxon>Actinomycetota</taxon>
        <taxon>Actinomycetes</taxon>
        <taxon>Micrococcales</taxon>
        <taxon>Micrococcaceae</taxon>
        <taxon>Arthrobacter</taxon>
    </lineage>
</organism>
<comment type="subcellular location">
    <subcellularLocation>
        <location evidence="1">Membrane</location>
        <topology evidence="1">Multi-pass membrane protein</topology>
    </subcellularLocation>
</comment>
<keyword evidence="4 7" id="KW-0812">Transmembrane</keyword>
<evidence type="ECO:0000259" key="8">
    <source>
        <dbReference type="Pfam" id="PF02397"/>
    </source>
</evidence>
<dbReference type="PANTHER" id="PTHR30576">
    <property type="entry name" value="COLANIC BIOSYNTHESIS UDP-GLUCOSE LIPID CARRIER TRANSFERASE"/>
    <property type="match status" value="1"/>
</dbReference>
<keyword evidence="5 7" id="KW-1133">Transmembrane helix</keyword>
<dbReference type="InterPro" id="IPR003362">
    <property type="entry name" value="Bact_transf"/>
</dbReference>
<evidence type="ECO:0000256" key="6">
    <source>
        <dbReference type="ARBA" id="ARBA00023136"/>
    </source>
</evidence>
<proteinExistence type="inferred from homology"/>
<keyword evidence="3" id="KW-0808">Transferase</keyword>
<evidence type="ECO:0000313" key="9">
    <source>
        <dbReference type="EMBL" id="MBP2411562.1"/>
    </source>
</evidence>
<dbReference type="Pfam" id="PF13727">
    <property type="entry name" value="CoA_binding_3"/>
    <property type="match status" value="1"/>
</dbReference>
<comment type="caution">
    <text evidence="9">The sequence shown here is derived from an EMBL/GenBank/DDBJ whole genome shotgun (WGS) entry which is preliminary data.</text>
</comment>
<feature type="domain" description="Bacterial sugar transferase" evidence="8">
    <location>
        <begin position="327"/>
        <end position="514"/>
    </location>
</feature>
<dbReference type="EMBL" id="JAGIOI010000001">
    <property type="protein sequence ID" value="MBP2411562.1"/>
    <property type="molecule type" value="Genomic_DNA"/>
</dbReference>
<protein>
    <submittedName>
        <fullName evidence="9">Exopolysaccharide biosynthesis polyprenyl glycosylphosphotransferase</fullName>
    </submittedName>
</protein>
<feature type="transmembrane region" description="Helical" evidence="7">
    <location>
        <begin position="63"/>
        <end position="81"/>
    </location>
</feature>
<feature type="transmembrane region" description="Helical" evidence="7">
    <location>
        <begin position="133"/>
        <end position="150"/>
    </location>
</feature>
<dbReference type="RefSeq" id="WP_209676761.1">
    <property type="nucleotide sequence ID" value="NZ_JAGIOI010000001.1"/>
</dbReference>
<reference evidence="9 10" key="1">
    <citation type="submission" date="2021-03" db="EMBL/GenBank/DDBJ databases">
        <title>Sequencing the genomes of 1000 actinobacteria strains.</title>
        <authorList>
            <person name="Klenk H.-P."/>
        </authorList>
    </citation>
    <scope>NUCLEOTIDE SEQUENCE [LARGE SCALE GENOMIC DNA]</scope>
    <source>
        <strain evidence="9 10">DSM 16005</strain>
    </source>
</reference>
<dbReference type="InterPro" id="IPR017475">
    <property type="entry name" value="EPS_sugar_tfrase"/>
</dbReference>
<feature type="transmembrane region" description="Helical" evidence="7">
    <location>
        <begin position="332"/>
        <end position="353"/>
    </location>
</feature>
<accession>A0ABS4YRZ3</accession>
<evidence type="ECO:0000256" key="7">
    <source>
        <dbReference type="SAM" id="Phobius"/>
    </source>
</evidence>